<dbReference type="Proteomes" id="UP001076655">
    <property type="component" value="Unassembled WGS sequence"/>
</dbReference>
<dbReference type="RefSeq" id="WP_171819793.1">
    <property type="nucleotide sequence ID" value="NZ_JAACFZ010000001.1"/>
</dbReference>
<dbReference type="EMBL" id="JAPNMI010000001">
    <property type="protein sequence ID" value="MCY0788451.1"/>
    <property type="molecule type" value="Genomic_DNA"/>
</dbReference>
<dbReference type="Pfam" id="PF00419">
    <property type="entry name" value="Fimbrial"/>
    <property type="match status" value="1"/>
</dbReference>
<protein>
    <submittedName>
        <fullName evidence="2">Fimbrial protein</fullName>
    </submittedName>
</protein>
<comment type="caution">
    <text evidence="2">The sequence shown here is derived from an EMBL/GenBank/DDBJ whole genome shotgun (WGS) entry which is preliminary data.</text>
</comment>
<sequence>MLSIPASADCGNTTAVFKTAESHLLARIEGKISAGALLATDTLQVDNISTCNNSAYEELRLVATQLNSDSPPEFFRMINGVPAYYLNKDYAYSVRLDGVQPYSSQGVAFSAENRNGIMYIPRATISIYAATDNPEPLRLSSSQVGLIKNSGHETIARLKLSANIDTVETCVIDTPQIAYNFRDLEISDFPAEPGRTGIRSDNTLSVSCSNEKTAKSVSIILSETTRFAQADKSVIASTNPAIGFVLYYGEEQITAKNRAYLGDMQKQLNASVSAYIYKLKSQVEPGPFSGTAEYIIRFD</sequence>
<dbReference type="InterPro" id="IPR000259">
    <property type="entry name" value="Adhesion_dom_fimbrial"/>
</dbReference>
<feature type="domain" description="Fimbrial-type adhesion" evidence="1">
    <location>
        <begin position="160"/>
        <end position="298"/>
    </location>
</feature>
<name>A0A9Q4CMA7_MORMO</name>
<dbReference type="InterPro" id="IPR008966">
    <property type="entry name" value="Adhesion_dom_sf"/>
</dbReference>
<dbReference type="InterPro" id="IPR036937">
    <property type="entry name" value="Adhesion_dom_fimbrial_sf"/>
</dbReference>
<dbReference type="GO" id="GO:0009289">
    <property type="term" value="C:pilus"/>
    <property type="evidence" value="ECO:0007669"/>
    <property type="project" value="InterPro"/>
</dbReference>
<accession>A0A9Q4CMA7</accession>
<organism evidence="2 3">
    <name type="scientific">Morganella morganii</name>
    <name type="common">Proteus morganii</name>
    <dbReference type="NCBI Taxonomy" id="582"/>
    <lineage>
        <taxon>Bacteria</taxon>
        <taxon>Pseudomonadati</taxon>
        <taxon>Pseudomonadota</taxon>
        <taxon>Gammaproteobacteria</taxon>
        <taxon>Enterobacterales</taxon>
        <taxon>Morganellaceae</taxon>
        <taxon>Morganella</taxon>
    </lineage>
</organism>
<dbReference type="SUPFAM" id="SSF49401">
    <property type="entry name" value="Bacterial adhesins"/>
    <property type="match status" value="1"/>
</dbReference>
<gene>
    <name evidence="2" type="ORF">N0392_01940</name>
</gene>
<evidence type="ECO:0000313" key="3">
    <source>
        <dbReference type="Proteomes" id="UP001076655"/>
    </source>
</evidence>
<proteinExistence type="predicted"/>
<dbReference type="GO" id="GO:0007155">
    <property type="term" value="P:cell adhesion"/>
    <property type="evidence" value="ECO:0007669"/>
    <property type="project" value="InterPro"/>
</dbReference>
<evidence type="ECO:0000313" key="2">
    <source>
        <dbReference type="EMBL" id="MCY0788451.1"/>
    </source>
</evidence>
<reference evidence="2" key="1">
    <citation type="submission" date="2022-08" db="EMBL/GenBank/DDBJ databases">
        <authorList>
            <person name="Dale J.L."/>
        </authorList>
    </citation>
    <scope>NUCLEOTIDE SEQUENCE</scope>
    <source>
        <strain evidence="2">2022EL-00758</strain>
    </source>
</reference>
<dbReference type="Gene3D" id="2.60.40.1090">
    <property type="entry name" value="Fimbrial-type adhesion domain"/>
    <property type="match status" value="1"/>
</dbReference>
<dbReference type="AlphaFoldDB" id="A0A9Q4CMA7"/>
<evidence type="ECO:0000259" key="1">
    <source>
        <dbReference type="Pfam" id="PF00419"/>
    </source>
</evidence>